<feature type="compositionally biased region" description="Gly residues" evidence="1">
    <location>
        <begin position="123"/>
        <end position="135"/>
    </location>
</feature>
<comment type="caution">
    <text evidence="2">The sequence shown here is derived from an EMBL/GenBank/DDBJ whole genome shotgun (WGS) entry which is preliminary data.</text>
</comment>
<dbReference type="Proteomes" id="UP000242877">
    <property type="component" value="Unassembled WGS sequence"/>
</dbReference>
<sequence>MSMRYVSTLKENPAIYYFKDKESQNTHILSLLPTDPPTRELAIGEATHIPPTPDTFRENPRFLDIMNEVIKQNAAKDPRVLSEAQTMASQGGLNFKSGGMSTPGRTTKSTKKKGQEDVSGGASAQGGTGGNGSGGFIHVTDERCPPAFGRIAWPENIFGSLQVSGDGQIDGDGGYQPSGAYRVVTNDGILGLTPFLREKLTERLRQEEEKLRK</sequence>
<dbReference type="PANTHER" id="PTHR37331">
    <property type="entry name" value="YALI0F11671P"/>
    <property type="match status" value="1"/>
</dbReference>
<keyword evidence="3" id="KW-1185">Reference proteome</keyword>
<proteinExistence type="predicted"/>
<name>A0A168A474_9EURO</name>
<evidence type="ECO:0000313" key="3">
    <source>
        <dbReference type="Proteomes" id="UP000242877"/>
    </source>
</evidence>
<gene>
    <name evidence="2" type="ORF">AAP_02239</name>
</gene>
<evidence type="ECO:0000313" key="2">
    <source>
        <dbReference type="EMBL" id="KZZ93447.1"/>
    </source>
</evidence>
<reference evidence="2 3" key="1">
    <citation type="journal article" date="2016" name="Genome Biol. Evol.">
        <title>Divergent and convergent evolution of fungal pathogenicity.</title>
        <authorList>
            <person name="Shang Y."/>
            <person name="Xiao G."/>
            <person name="Zheng P."/>
            <person name="Cen K."/>
            <person name="Zhan S."/>
            <person name="Wang C."/>
        </authorList>
    </citation>
    <scope>NUCLEOTIDE SEQUENCE [LARGE SCALE GENOMIC DNA]</scope>
    <source>
        <strain evidence="2 3">ARSEF 7405</strain>
    </source>
</reference>
<dbReference type="OrthoDB" id="4206085at2759"/>
<dbReference type="AlphaFoldDB" id="A0A168A474"/>
<accession>A0A168A474</accession>
<protein>
    <submittedName>
        <fullName evidence="2">Uncharacterized protein</fullName>
    </submittedName>
</protein>
<dbReference type="EMBL" id="AZGZ01000008">
    <property type="protein sequence ID" value="KZZ93447.1"/>
    <property type="molecule type" value="Genomic_DNA"/>
</dbReference>
<feature type="region of interest" description="Disordered" evidence="1">
    <location>
        <begin position="91"/>
        <end position="135"/>
    </location>
</feature>
<organism evidence="2 3">
    <name type="scientific">Ascosphaera apis ARSEF 7405</name>
    <dbReference type="NCBI Taxonomy" id="392613"/>
    <lineage>
        <taxon>Eukaryota</taxon>
        <taxon>Fungi</taxon>
        <taxon>Dikarya</taxon>
        <taxon>Ascomycota</taxon>
        <taxon>Pezizomycotina</taxon>
        <taxon>Eurotiomycetes</taxon>
        <taxon>Eurotiomycetidae</taxon>
        <taxon>Onygenales</taxon>
        <taxon>Ascosphaeraceae</taxon>
        <taxon>Ascosphaera</taxon>
    </lineage>
</organism>
<dbReference type="VEuPathDB" id="FungiDB:AAP_02239"/>
<evidence type="ECO:0000256" key="1">
    <source>
        <dbReference type="SAM" id="MobiDB-lite"/>
    </source>
</evidence>
<dbReference type="PANTHER" id="PTHR37331:SF1">
    <property type="entry name" value="YALI0F11671P"/>
    <property type="match status" value="1"/>
</dbReference>